<dbReference type="OrthoDB" id="2935572at2759"/>
<dbReference type="Proteomes" id="UP000722485">
    <property type="component" value="Unassembled WGS sequence"/>
</dbReference>
<dbReference type="InterPro" id="IPR012677">
    <property type="entry name" value="Nucleotide-bd_a/b_plait_sf"/>
</dbReference>
<dbReference type="AlphaFoldDB" id="A0A9P5HPR3"/>
<evidence type="ECO:0000313" key="3">
    <source>
        <dbReference type="Proteomes" id="UP000722485"/>
    </source>
</evidence>
<feature type="region of interest" description="Disordered" evidence="1">
    <location>
        <begin position="93"/>
        <end position="126"/>
    </location>
</feature>
<dbReference type="EMBL" id="JAANBB010000014">
    <property type="protein sequence ID" value="KAF7556124.1"/>
    <property type="molecule type" value="Genomic_DNA"/>
</dbReference>
<keyword evidence="3" id="KW-1185">Reference proteome</keyword>
<organism evidence="2 3">
    <name type="scientific">Cylindrodendrum hubeiense</name>
    <dbReference type="NCBI Taxonomy" id="595255"/>
    <lineage>
        <taxon>Eukaryota</taxon>
        <taxon>Fungi</taxon>
        <taxon>Dikarya</taxon>
        <taxon>Ascomycota</taxon>
        <taxon>Pezizomycotina</taxon>
        <taxon>Sordariomycetes</taxon>
        <taxon>Hypocreomycetidae</taxon>
        <taxon>Hypocreales</taxon>
        <taxon>Nectriaceae</taxon>
        <taxon>Cylindrodendrum</taxon>
    </lineage>
</organism>
<name>A0A9P5HPR3_9HYPO</name>
<dbReference type="Gene3D" id="3.30.70.330">
    <property type="match status" value="1"/>
</dbReference>
<accession>A0A9P5HPR3</accession>
<comment type="caution">
    <text evidence="2">The sequence shown here is derived from an EMBL/GenBank/DDBJ whole genome shotgun (WGS) entry which is preliminary data.</text>
</comment>
<proteinExistence type="predicted"/>
<reference evidence="2" key="1">
    <citation type="submission" date="2020-03" db="EMBL/GenBank/DDBJ databases">
        <title>Draft Genome Sequence of Cylindrodendrum hubeiense.</title>
        <authorList>
            <person name="Buettner E."/>
            <person name="Kellner H."/>
        </authorList>
    </citation>
    <scope>NUCLEOTIDE SEQUENCE</scope>
    <source>
        <strain evidence="2">IHI 201604</strain>
    </source>
</reference>
<evidence type="ECO:0000256" key="1">
    <source>
        <dbReference type="SAM" id="MobiDB-lite"/>
    </source>
</evidence>
<gene>
    <name evidence="2" type="ORF">G7Z17_g1574</name>
</gene>
<evidence type="ECO:0000313" key="2">
    <source>
        <dbReference type="EMBL" id="KAF7556124.1"/>
    </source>
</evidence>
<feature type="compositionally biased region" description="Polar residues" evidence="1">
    <location>
        <begin position="101"/>
        <end position="123"/>
    </location>
</feature>
<protein>
    <submittedName>
        <fullName evidence="2">Uncharacterized protein</fullName>
    </submittedName>
</protein>
<sequence length="367" mass="40603">MYLLRVDNSGRAIFGRRMLLGTRHLPGAHAHGPAAVCISQAEYDGLVKVVRQYARLRENLLRGGIDEDTIAILSNEEPSSEQSQATTLDYDTASHPDKQYEQVSKTPSLGNPRRTSQDYTNPSFKRRHGANWDEVDSFSENASMSIDSSIGGVPVTGSTICTSTPPSPQVDRLATRTILLCNLAEGVTHADITAAIRGGQLLDVYLRHRDRTASVSWGDRQFNLPGHVAHKISVGATRNLVIRNCDPNNTEETIREDLEHIHNLVVIQVDFVRGDCFIKTSSIHNAMFARTCMMSRAKYRGSRIQWAADECAEPLAQVPVPRRSSAPAVKTPANHMTNRFQLLDLRDDGKFGDAEDADDDDSDDTLH</sequence>